<comment type="caution">
    <text evidence="1">The sequence shown here is derived from an EMBL/GenBank/DDBJ whole genome shotgun (WGS) entry which is preliminary data.</text>
</comment>
<dbReference type="AlphaFoldDB" id="A0A9X4AFT0"/>
<organism evidence="1 2">
    <name type="scientific">Aquibacillus salsiterrae</name>
    <dbReference type="NCBI Taxonomy" id="2950439"/>
    <lineage>
        <taxon>Bacteria</taxon>
        <taxon>Bacillati</taxon>
        <taxon>Bacillota</taxon>
        <taxon>Bacilli</taxon>
        <taxon>Bacillales</taxon>
        <taxon>Bacillaceae</taxon>
        <taxon>Aquibacillus</taxon>
    </lineage>
</organism>
<evidence type="ECO:0000313" key="2">
    <source>
        <dbReference type="Proteomes" id="UP001145069"/>
    </source>
</evidence>
<keyword evidence="2" id="KW-1185">Reference proteome</keyword>
<name>A0A9X4AFT0_9BACI</name>
<accession>A0A9X4AFT0</accession>
<sequence>MRHFKTLIILIFLITLTVGCSNEQQVIEETSNEKLTGTVGGFYKSYSDVDELAEKADLVIEGKVLGSRVEVLDMTKEPENPTEENAPGEVQQIERIYTISKVEVTKVYKGEVEKQEIIEVKQIGGETENAILIPEEGAYLKENKKVVLFLESYEDSPASLLNPIQAQYTIEGNKIVKLKDNNLKLELKDLKKYENN</sequence>
<reference evidence="1" key="1">
    <citation type="submission" date="2022-06" db="EMBL/GenBank/DDBJ databases">
        <title>Aquibacillus sp. a new bacterium isolated from soil saline samples.</title>
        <authorList>
            <person name="Galisteo C."/>
            <person name="De La Haba R."/>
            <person name="Sanchez-Porro C."/>
            <person name="Ventosa A."/>
        </authorList>
    </citation>
    <scope>NUCLEOTIDE SEQUENCE</scope>
    <source>
        <strain evidence="1">3ASR75-54</strain>
    </source>
</reference>
<gene>
    <name evidence="1" type="ORF">NC799_15760</name>
</gene>
<protein>
    <submittedName>
        <fullName evidence="1">Uncharacterized protein</fullName>
    </submittedName>
</protein>
<dbReference type="PROSITE" id="PS51257">
    <property type="entry name" value="PROKAR_LIPOPROTEIN"/>
    <property type="match status" value="1"/>
</dbReference>
<dbReference type="RefSeq" id="WP_272447404.1">
    <property type="nucleotide sequence ID" value="NZ_JAMQKC010000024.1"/>
</dbReference>
<evidence type="ECO:0000313" key="1">
    <source>
        <dbReference type="EMBL" id="MDC3418342.1"/>
    </source>
</evidence>
<dbReference type="Proteomes" id="UP001145069">
    <property type="component" value="Unassembled WGS sequence"/>
</dbReference>
<dbReference type="EMBL" id="JAMQKC010000024">
    <property type="protein sequence ID" value="MDC3418342.1"/>
    <property type="molecule type" value="Genomic_DNA"/>
</dbReference>
<proteinExistence type="predicted"/>